<feature type="compositionally biased region" description="Basic and acidic residues" evidence="1">
    <location>
        <begin position="76"/>
        <end position="103"/>
    </location>
</feature>
<name>A0AA37P967_9PEZI</name>
<evidence type="ECO:0000313" key="2">
    <source>
        <dbReference type="EMBL" id="GKT47951.1"/>
    </source>
</evidence>
<dbReference type="GeneID" id="73328934"/>
<comment type="caution">
    <text evidence="2">The sequence shown here is derived from an EMBL/GenBank/DDBJ whole genome shotgun (WGS) entry which is preliminary data.</text>
</comment>
<dbReference type="EMBL" id="BQXU01000021">
    <property type="protein sequence ID" value="GKT47951.1"/>
    <property type="molecule type" value="Genomic_DNA"/>
</dbReference>
<keyword evidence="3" id="KW-1185">Reference proteome</keyword>
<proteinExistence type="predicted"/>
<protein>
    <submittedName>
        <fullName evidence="2">Uncharacterized protein</fullName>
    </submittedName>
</protein>
<evidence type="ECO:0000256" key="1">
    <source>
        <dbReference type="SAM" id="MobiDB-lite"/>
    </source>
</evidence>
<sequence length="111" mass="12898">MAELEKQLQRPTPNRSQFAHAVESISEWMEQHKAKLISSPEERDRRLRKWCKKKHDELGCLDEIVLEKACQQAAEAKTREWKNSKRGIKDTNTDDGIDGDRPTKRPRLCAA</sequence>
<accession>A0AA37P967</accession>
<reference evidence="2 3" key="1">
    <citation type="submission" date="2022-03" db="EMBL/GenBank/DDBJ databases">
        <title>Genome data of Colletotrichum spp.</title>
        <authorList>
            <person name="Utami Y.D."/>
            <person name="Hiruma K."/>
        </authorList>
    </citation>
    <scope>NUCLEOTIDE SEQUENCE [LARGE SCALE GENOMIC DNA]</scope>
    <source>
        <strain evidence="2 3">MAFF 239500</strain>
    </source>
</reference>
<dbReference type="Proteomes" id="UP001055115">
    <property type="component" value="Unassembled WGS sequence"/>
</dbReference>
<dbReference type="RefSeq" id="XP_049130301.1">
    <property type="nucleotide sequence ID" value="XM_049274344.1"/>
</dbReference>
<organism evidence="2 3">
    <name type="scientific">Colletotrichum spaethianum</name>
    <dbReference type="NCBI Taxonomy" id="700344"/>
    <lineage>
        <taxon>Eukaryota</taxon>
        <taxon>Fungi</taxon>
        <taxon>Dikarya</taxon>
        <taxon>Ascomycota</taxon>
        <taxon>Pezizomycotina</taxon>
        <taxon>Sordariomycetes</taxon>
        <taxon>Hypocreomycetidae</taxon>
        <taxon>Glomerellales</taxon>
        <taxon>Glomerellaceae</taxon>
        <taxon>Colletotrichum</taxon>
        <taxon>Colletotrichum spaethianum species complex</taxon>
    </lineage>
</organism>
<evidence type="ECO:0000313" key="3">
    <source>
        <dbReference type="Proteomes" id="UP001055115"/>
    </source>
</evidence>
<gene>
    <name evidence="2" type="ORF">ColSpa_08132</name>
</gene>
<dbReference type="AlphaFoldDB" id="A0AA37P967"/>
<feature type="region of interest" description="Disordered" evidence="1">
    <location>
        <begin position="76"/>
        <end position="111"/>
    </location>
</feature>